<dbReference type="Gene3D" id="3.40.250.10">
    <property type="entry name" value="Rhodanese-like domain"/>
    <property type="match status" value="1"/>
</dbReference>
<proteinExistence type="predicted"/>
<dbReference type="OrthoDB" id="9800872at2"/>
<evidence type="ECO:0000313" key="2">
    <source>
        <dbReference type="EMBL" id="SFU40960.1"/>
    </source>
</evidence>
<dbReference type="InterPro" id="IPR001763">
    <property type="entry name" value="Rhodanese-like_dom"/>
</dbReference>
<protein>
    <submittedName>
        <fullName evidence="2">Rhodanese-related sulfurtransferase</fullName>
    </submittedName>
</protein>
<dbReference type="InterPro" id="IPR050229">
    <property type="entry name" value="GlpE_sulfurtransferase"/>
</dbReference>
<dbReference type="PANTHER" id="PTHR43031">
    <property type="entry name" value="FAD-DEPENDENT OXIDOREDUCTASE"/>
    <property type="match status" value="1"/>
</dbReference>
<keyword evidence="3" id="KW-1185">Reference proteome</keyword>
<sequence length="115" mass="12933">MRYREAENFEEGYYDYLDRDEAFLLDVRSEEEYEAGHLRNAVNIPVGKLGRRTGDLPASKDVPVYSYCASGGRSRAACRYLNKLGYRDVTNLGGLIQFDPDLARLVKSDGSPGTM</sequence>
<dbReference type="PANTHER" id="PTHR43031:SF18">
    <property type="entry name" value="RHODANESE-RELATED SULFURTRANSFERASES"/>
    <property type="match status" value="1"/>
</dbReference>
<dbReference type="GeneID" id="78354018"/>
<dbReference type="GO" id="GO:0016740">
    <property type="term" value="F:transferase activity"/>
    <property type="evidence" value="ECO:0007669"/>
    <property type="project" value="UniProtKB-KW"/>
</dbReference>
<organism evidence="2 3">
    <name type="scientific">Eubacterium pyruvativorans</name>
    <dbReference type="NCBI Taxonomy" id="155865"/>
    <lineage>
        <taxon>Bacteria</taxon>
        <taxon>Bacillati</taxon>
        <taxon>Bacillota</taxon>
        <taxon>Clostridia</taxon>
        <taxon>Eubacteriales</taxon>
        <taxon>Eubacteriaceae</taxon>
        <taxon>Eubacterium</taxon>
    </lineage>
</organism>
<evidence type="ECO:0000259" key="1">
    <source>
        <dbReference type="PROSITE" id="PS50206"/>
    </source>
</evidence>
<accession>A0A1I7FXQ8</accession>
<dbReference type="EMBL" id="FPBT01000004">
    <property type="protein sequence ID" value="SFU40960.1"/>
    <property type="molecule type" value="Genomic_DNA"/>
</dbReference>
<dbReference type="PROSITE" id="PS50206">
    <property type="entry name" value="RHODANESE_3"/>
    <property type="match status" value="1"/>
</dbReference>
<gene>
    <name evidence="2" type="ORF">SAMN05216508_1043</name>
</gene>
<reference evidence="2 3" key="1">
    <citation type="submission" date="2016-10" db="EMBL/GenBank/DDBJ databases">
        <authorList>
            <person name="de Groot N.N."/>
        </authorList>
    </citation>
    <scope>NUCLEOTIDE SEQUENCE [LARGE SCALE GENOMIC DNA]</scope>
    <source>
        <strain evidence="2 3">KHGC13</strain>
    </source>
</reference>
<name>A0A1I7FXQ8_9FIRM</name>
<dbReference type="STRING" id="155865.SAMN05216515_104128"/>
<dbReference type="SUPFAM" id="SSF52821">
    <property type="entry name" value="Rhodanese/Cell cycle control phosphatase"/>
    <property type="match status" value="1"/>
</dbReference>
<feature type="domain" description="Rhodanese" evidence="1">
    <location>
        <begin position="18"/>
        <end position="104"/>
    </location>
</feature>
<evidence type="ECO:0000313" key="3">
    <source>
        <dbReference type="Proteomes" id="UP000198817"/>
    </source>
</evidence>
<keyword evidence="2" id="KW-0808">Transferase</keyword>
<dbReference type="AlphaFoldDB" id="A0A1I7FXQ8"/>
<dbReference type="SMART" id="SM00450">
    <property type="entry name" value="RHOD"/>
    <property type="match status" value="1"/>
</dbReference>
<dbReference type="RefSeq" id="WP_090162280.1">
    <property type="nucleotide sequence ID" value="NZ_CACVNK010000008.1"/>
</dbReference>
<dbReference type="InterPro" id="IPR036873">
    <property type="entry name" value="Rhodanese-like_dom_sf"/>
</dbReference>
<dbReference type="Proteomes" id="UP000198817">
    <property type="component" value="Unassembled WGS sequence"/>
</dbReference>
<dbReference type="CDD" id="cd00158">
    <property type="entry name" value="RHOD"/>
    <property type="match status" value="1"/>
</dbReference>
<dbReference type="Pfam" id="PF00581">
    <property type="entry name" value="Rhodanese"/>
    <property type="match status" value="1"/>
</dbReference>